<accession>A0A135IAZ9</accession>
<dbReference type="Gene3D" id="3.30.980.10">
    <property type="entry name" value="Threonyl-trna Synthetase, Chain A, domain 2"/>
    <property type="match status" value="1"/>
</dbReference>
<evidence type="ECO:0000313" key="5">
    <source>
        <dbReference type="EMBL" id="KXF82605.1"/>
    </source>
</evidence>
<keyword evidence="6" id="KW-1185">Reference proteome</keyword>
<organism evidence="5 6">
    <name type="scientific">Enterovibrio coralii</name>
    <dbReference type="NCBI Taxonomy" id="294935"/>
    <lineage>
        <taxon>Bacteria</taxon>
        <taxon>Pseudomonadati</taxon>
        <taxon>Pseudomonadota</taxon>
        <taxon>Gammaproteobacteria</taxon>
        <taxon>Vibrionales</taxon>
        <taxon>Vibrionaceae</taxon>
        <taxon>Enterovibrio</taxon>
    </lineage>
</organism>
<evidence type="ECO:0000256" key="1">
    <source>
        <dbReference type="ARBA" id="ARBA00001947"/>
    </source>
</evidence>
<evidence type="ECO:0000313" key="6">
    <source>
        <dbReference type="Proteomes" id="UP000070529"/>
    </source>
</evidence>
<dbReference type="PANTHER" id="PTHR43462">
    <property type="entry name" value="ALANYL-TRNA EDITING PROTEIN"/>
    <property type="match status" value="1"/>
</dbReference>
<dbReference type="GO" id="GO:0006419">
    <property type="term" value="P:alanyl-tRNA aminoacylation"/>
    <property type="evidence" value="ECO:0007669"/>
    <property type="project" value="InterPro"/>
</dbReference>
<dbReference type="SUPFAM" id="SSF50447">
    <property type="entry name" value="Translation proteins"/>
    <property type="match status" value="1"/>
</dbReference>
<dbReference type="InterPro" id="IPR009000">
    <property type="entry name" value="Transl_B-barrel_sf"/>
</dbReference>
<comment type="cofactor">
    <cofactor evidence="1">
        <name>Zn(2+)</name>
        <dbReference type="ChEBI" id="CHEBI:29105"/>
    </cofactor>
</comment>
<feature type="domain" description="Threonyl/alanyl tRNA synthetase SAD" evidence="4">
    <location>
        <begin position="169"/>
        <end position="211"/>
    </location>
</feature>
<comment type="caution">
    <text evidence="5">The sequence shown here is derived from an EMBL/GenBank/DDBJ whole genome shotgun (WGS) entry which is preliminary data.</text>
</comment>
<gene>
    <name evidence="5" type="ORF">ATN88_21305</name>
</gene>
<dbReference type="InterPro" id="IPR012947">
    <property type="entry name" value="tRNA_SAD"/>
</dbReference>
<dbReference type="GO" id="GO:0046872">
    <property type="term" value="F:metal ion binding"/>
    <property type="evidence" value="ECO:0007669"/>
    <property type="project" value="UniProtKB-KW"/>
</dbReference>
<dbReference type="PANTHER" id="PTHR43462:SF1">
    <property type="entry name" value="ALANYL-TRNA EDITING PROTEIN AARSD1"/>
    <property type="match status" value="1"/>
</dbReference>
<evidence type="ECO:0000256" key="2">
    <source>
        <dbReference type="ARBA" id="ARBA00022723"/>
    </source>
</evidence>
<name>A0A135IAZ9_9GAMM</name>
<dbReference type="GO" id="GO:0005524">
    <property type="term" value="F:ATP binding"/>
    <property type="evidence" value="ECO:0007669"/>
    <property type="project" value="InterPro"/>
</dbReference>
<dbReference type="GO" id="GO:0004813">
    <property type="term" value="F:alanine-tRNA ligase activity"/>
    <property type="evidence" value="ECO:0007669"/>
    <property type="project" value="InterPro"/>
</dbReference>
<dbReference type="Pfam" id="PF07973">
    <property type="entry name" value="tRNA_SAD"/>
    <property type="match status" value="1"/>
</dbReference>
<keyword evidence="3" id="KW-0862">Zinc</keyword>
<dbReference type="SMART" id="SM00863">
    <property type="entry name" value="tRNA_SAD"/>
    <property type="match status" value="1"/>
</dbReference>
<dbReference type="InterPro" id="IPR018163">
    <property type="entry name" value="Thr/Ala-tRNA-synth_IIc_edit"/>
</dbReference>
<dbReference type="InterPro" id="IPR051335">
    <property type="entry name" value="Alanyl-tRNA_Editing_Enzymes"/>
</dbReference>
<keyword evidence="2" id="KW-0479">Metal-binding</keyword>
<dbReference type="Proteomes" id="UP000070529">
    <property type="component" value="Unassembled WGS sequence"/>
</dbReference>
<dbReference type="Pfam" id="PF01411">
    <property type="entry name" value="tRNA-synt_2c"/>
    <property type="match status" value="1"/>
</dbReference>
<sequence length="215" mass="24072">MSGVVEKVFWQNPYLTQLEATVSSVDGCVITLDKTIFFAFSGGQESDAGTIGGFVVEQAEKKDTQIFYTLPENHTLNPGDSVDVDIDWARRHALMKLHFGAELTLLLMMNKYPDLEKIGSHIGESRSRIDFMFPESICAQLPWLQNALNDIIHQNLSIDKGFSDEKAQRRYWKIDGFEPVSCGGTHLHTTGEIGALKLKRKNIGKGKERIEISLA</sequence>
<evidence type="ECO:0000256" key="3">
    <source>
        <dbReference type="ARBA" id="ARBA00022833"/>
    </source>
</evidence>
<reference evidence="5 6" key="1">
    <citation type="submission" date="2015-11" db="EMBL/GenBank/DDBJ databases">
        <title>Genomic Taxonomy of the Vibrionaceae.</title>
        <authorList>
            <person name="Gomez-Gil B."/>
            <person name="Enciso-Ibarra J."/>
        </authorList>
    </citation>
    <scope>NUCLEOTIDE SEQUENCE [LARGE SCALE GENOMIC DNA]</scope>
    <source>
        <strain evidence="5 6">CAIM 912</strain>
    </source>
</reference>
<dbReference type="InterPro" id="IPR018164">
    <property type="entry name" value="Ala-tRNA-synth_IIc_N"/>
</dbReference>
<dbReference type="GO" id="GO:0002161">
    <property type="term" value="F:aminoacyl-tRNA deacylase activity"/>
    <property type="evidence" value="ECO:0007669"/>
    <property type="project" value="UniProtKB-ARBA"/>
</dbReference>
<dbReference type="Gene3D" id="2.40.30.130">
    <property type="match status" value="1"/>
</dbReference>
<protein>
    <submittedName>
        <fullName evidence="5">Alanyl-tRNA editing protein</fullName>
    </submittedName>
</protein>
<proteinExistence type="predicted"/>
<dbReference type="AlphaFoldDB" id="A0A135IAZ9"/>
<dbReference type="EMBL" id="LNTY01000018">
    <property type="protein sequence ID" value="KXF82605.1"/>
    <property type="molecule type" value="Genomic_DNA"/>
</dbReference>
<dbReference type="SUPFAM" id="SSF55186">
    <property type="entry name" value="ThrRS/AlaRS common domain"/>
    <property type="match status" value="1"/>
</dbReference>
<evidence type="ECO:0000259" key="4">
    <source>
        <dbReference type="SMART" id="SM00863"/>
    </source>
</evidence>